<dbReference type="InterPro" id="IPR031736">
    <property type="entry name" value="REXO1-like_dom"/>
</dbReference>
<keyword evidence="9" id="KW-1185">Reference proteome</keyword>
<evidence type="ECO:0000256" key="4">
    <source>
        <dbReference type="ARBA" id="ARBA00022801"/>
    </source>
</evidence>
<keyword evidence="6" id="KW-0539">Nucleus</keyword>
<dbReference type="AlphaFoldDB" id="A0A3P8SZ27"/>
<dbReference type="OMA" id="RIIQESA"/>
<dbReference type="InterPro" id="IPR036397">
    <property type="entry name" value="RNaseH_sf"/>
</dbReference>
<dbReference type="Pfam" id="PF00929">
    <property type="entry name" value="RNase_T"/>
    <property type="match status" value="1"/>
</dbReference>
<dbReference type="SMART" id="SM00479">
    <property type="entry name" value="EXOIII"/>
    <property type="match status" value="1"/>
</dbReference>
<dbReference type="Gene3D" id="3.30.420.10">
    <property type="entry name" value="Ribonuclease H-like superfamily/Ribonuclease H"/>
    <property type="match status" value="1"/>
</dbReference>
<sequence>GGDASKRKTTTGDCLHELEQINKEIETVRHEVEQEQRRLSHYQTVQADGRNSASIYKYETAGKNVDRGLNGLLSCSGFTKTHAKARKYVVDNSKPRTDLEYDPLSNFSADLGTCSSSGKDQKSQQGLKKARISVSCERKEPAKFQVLLSRSQSPELHDDSNEDSVLIIDVPPSPDEKRGQTQKPIVSVAGRFSQDAVGEVMEAETVPILSDTSLKVTSPSTSRVDTNKVQNYCDVKNSQDLPTCTDNEGLEKTPIDGNVVDLSGCLKALNSECQKIIGFQSTETLVEKIHDPVSLLATSDKQNHSWNNPWCELPNNVEKINQLQPPKNSLFYKAPADNSSQTQHSKQAQTTKQQALTRVHNQWPPEQSSVVMSGKMQGKAATASVVSVGYEEQAESPSGSNTHVTNRAGSSYETTEQLLVKADCEEIIIISSDDEAEELNYSEMELSDSDPMEECYRIFMEANNEKKGNEAQPDIPVSRLWTLKSHSKDIFFSIKDVFWSPCHFKIGAMDVVKPEVNTPPQTLRGKKRLQQVQQRASTLSASVKGGQAFVSSTCQNKPETQTYLNYIPVGTAVEMGDNLHLILPEGAFPLPVASSSSPVTTVLTPISQMHQSAFTVKQTYHPPIVTPVQRYCSTAPVLIPPPVRKSSLTSAFASTSLQSKILIVSLLFQPISTKRKLKQQQCEAAKEKVPHDVRQRYVSLFTEEFLKTTGNANDAFEKALSEERTVYNRSMNKLKYLSIAVNALKKMKNQSAVAAKGDNLWKICKETILSFMKPDDMALYESLKDYILTYEKLTEGNYPVQHPERHGCAIVFIENKRVHADPLKRICCRCGATYSVSQTGKHIRKEECNYHYGKAVKNRVPGGVETRYSCCEGVMGTPGCQMFKLHVHDSLSLDGFVSTFSRCPSDTGCPGIYSLDCEKCYTIHGLELSRVTVVNSSLQVVYDTFVRPDNEVIDYNTRFSGISEEDVKGNHTSLREVQETLLSFINADTILIGHGLETDLCLLKLLHGTVVDTSVIFPHRLGPPHKLTLNSLTAEYLRRIIQESVCGHDTAEDAAACMELMLWKVKEDGKMKKCQQ</sequence>
<dbReference type="InterPro" id="IPR012337">
    <property type="entry name" value="RNaseH-like_sf"/>
</dbReference>
<organism evidence="8 9">
    <name type="scientific">Amphiprion percula</name>
    <name type="common">Orange clownfish</name>
    <name type="synonym">Lutjanus percula</name>
    <dbReference type="NCBI Taxonomy" id="161767"/>
    <lineage>
        <taxon>Eukaryota</taxon>
        <taxon>Metazoa</taxon>
        <taxon>Chordata</taxon>
        <taxon>Craniata</taxon>
        <taxon>Vertebrata</taxon>
        <taxon>Euteleostomi</taxon>
        <taxon>Actinopterygii</taxon>
        <taxon>Neopterygii</taxon>
        <taxon>Teleostei</taxon>
        <taxon>Neoteleostei</taxon>
        <taxon>Acanthomorphata</taxon>
        <taxon>Ovalentaria</taxon>
        <taxon>Pomacentridae</taxon>
        <taxon>Amphiprion</taxon>
    </lineage>
</organism>
<dbReference type="PANTHER" id="PTHR12801">
    <property type="entry name" value="RNA EXONUCLEASE REXO1 / RECO3 FAMILY MEMBER-RELATED"/>
    <property type="match status" value="1"/>
</dbReference>
<keyword evidence="5" id="KW-0269">Exonuclease</keyword>
<keyword evidence="3" id="KW-0540">Nuclease</keyword>
<dbReference type="Pfam" id="PF15870">
    <property type="entry name" value="EloA-BP1"/>
    <property type="match status" value="1"/>
</dbReference>
<keyword evidence="4" id="KW-0378">Hydrolase</keyword>
<dbReference type="GO" id="GO:0005634">
    <property type="term" value="C:nucleus"/>
    <property type="evidence" value="ECO:0007669"/>
    <property type="project" value="UniProtKB-SubCell"/>
</dbReference>
<dbReference type="CDD" id="cd06145">
    <property type="entry name" value="REX1_like"/>
    <property type="match status" value="1"/>
</dbReference>
<dbReference type="SUPFAM" id="SSF53098">
    <property type="entry name" value="Ribonuclease H-like"/>
    <property type="match status" value="1"/>
</dbReference>
<dbReference type="InterPro" id="IPR034922">
    <property type="entry name" value="REX1-like_exo"/>
</dbReference>
<dbReference type="Proteomes" id="UP000265080">
    <property type="component" value="Chromosome 5"/>
</dbReference>
<comment type="subcellular location">
    <subcellularLocation>
        <location evidence="1">Nucleus</location>
    </subcellularLocation>
</comment>
<feature type="domain" description="Exonuclease" evidence="7">
    <location>
        <begin position="911"/>
        <end position="1070"/>
    </location>
</feature>
<dbReference type="GO" id="GO:0010629">
    <property type="term" value="P:negative regulation of gene expression"/>
    <property type="evidence" value="ECO:0007669"/>
    <property type="project" value="UniProtKB-ARBA"/>
</dbReference>
<evidence type="ECO:0000256" key="2">
    <source>
        <dbReference type="ARBA" id="ARBA00006357"/>
    </source>
</evidence>
<evidence type="ECO:0000256" key="3">
    <source>
        <dbReference type="ARBA" id="ARBA00022722"/>
    </source>
</evidence>
<dbReference type="FunFam" id="3.30.420.10:FF:000031">
    <property type="entry name" value="RNA exonuclease 1"/>
    <property type="match status" value="1"/>
</dbReference>
<reference evidence="8 9" key="1">
    <citation type="submission" date="2018-03" db="EMBL/GenBank/DDBJ databases">
        <title>Finding Nemo's genes: A chromosome-scale reference assembly of the genome of the orange clownfish Amphiprion percula.</title>
        <authorList>
            <person name="Lehmann R."/>
        </authorList>
    </citation>
    <scope>NUCLEOTIDE SEQUENCE</scope>
</reference>
<protein>
    <submittedName>
        <fullName evidence="8">Zgc:152968</fullName>
    </submittedName>
</protein>
<name>A0A3P8SZ27_AMPPE</name>
<evidence type="ECO:0000313" key="8">
    <source>
        <dbReference type="Ensembl" id="ENSAPEP00000017595.1"/>
    </source>
</evidence>
<evidence type="ECO:0000256" key="5">
    <source>
        <dbReference type="ARBA" id="ARBA00022839"/>
    </source>
</evidence>
<proteinExistence type="inferred from homology"/>
<evidence type="ECO:0000256" key="6">
    <source>
        <dbReference type="ARBA" id="ARBA00023242"/>
    </source>
</evidence>
<dbReference type="PANTHER" id="PTHR12801:SF152">
    <property type="entry name" value="EXONUCLEASE DOMAIN-CONTAINING PROTEIN"/>
    <property type="match status" value="1"/>
</dbReference>
<dbReference type="InterPro" id="IPR013520">
    <property type="entry name" value="Ribonucl_H"/>
</dbReference>
<dbReference type="GO" id="GO:0003676">
    <property type="term" value="F:nucleic acid binding"/>
    <property type="evidence" value="ECO:0007669"/>
    <property type="project" value="InterPro"/>
</dbReference>
<accession>A0A3P8SZ27</accession>
<dbReference type="InterPro" id="IPR047021">
    <property type="entry name" value="REXO1/3/4-like"/>
</dbReference>
<reference evidence="8" key="2">
    <citation type="submission" date="2025-08" db="UniProtKB">
        <authorList>
            <consortium name="Ensembl"/>
        </authorList>
    </citation>
    <scope>IDENTIFICATION</scope>
</reference>
<comment type="similarity">
    <text evidence="2">Belongs to the REXO1/REXO3 family.</text>
</comment>
<dbReference type="Ensembl" id="ENSAPET00000018091.1">
    <property type="protein sequence ID" value="ENSAPEP00000017595.1"/>
    <property type="gene ID" value="ENSAPEG00000012559.1"/>
</dbReference>
<dbReference type="GeneTree" id="ENSGT00940000167497"/>
<dbReference type="GO" id="GO:0004527">
    <property type="term" value="F:exonuclease activity"/>
    <property type="evidence" value="ECO:0007669"/>
    <property type="project" value="UniProtKB-KW"/>
</dbReference>
<evidence type="ECO:0000256" key="1">
    <source>
        <dbReference type="ARBA" id="ARBA00004123"/>
    </source>
</evidence>
<dbReference type="STRING" id="161767.ENSAPEP00000017595"/>
<evidence type="ECO:0000313" key="9">
    <source>
        <dbReference type="Proteomes" id="UP000265080"/>
    </source>
</evidence>
<reference evidence="8" key="3">
    <citation type="submission" date="2025-09" db="UniProtKB">
        <authorList>
            <consortium name="Ensembl"/>
        </authorList>
    </citation>
    <scope>IDENTIFICATION</scope>
</reference>
<evidence type="ECO:0000259" key="7">
    <source>
        <dbReference type="SMART" id="SM00479"/>
    </source>
</evidence>